<dbReference type="Gene3D" id="3.80.10.10">
    <property type="entry name" value="Ribonuclease Inhibitor"/>
    <property type="match status" value="2"/>
</dbReference>
<dbReference type="GO" id="GO:0005737">
    <property type="term" value="C:cytoplasm"/>
    <property type="evidence" value="ECO:0007669"/>
    <property type="project" value="TreeGrafter"/>
</dbReference>
<dbReference type="GO" id="GO:0016787">
    <property type="term" value="F:hydrolase activity"/>
    <property type="evidence" value="ECO:0007669"/>
    <property type="project" value="UniProtKB-KW"/>
</dbReference>
<dbReference type="PANTHER" id="PTHR48051:SF1">
    <property type="entry name" value="RAS SUPPRESSOR PROTEIN 1"/>
    <property type="match status" value="1"/>
</dbReference>
<comment type="caution">
    <text evidence="5">The sequence shown here is derived from an EMBL/GenBank/DDBJ whole genome shotgun (WGS) entry which is preliminary data.</text>
</comment>
<dbReference type="Pfam" id="PF13516">
    <property type="entry name" value="LRR_6"/>
    <property type="match status" value="1"/>
</dbReference>
<protein>
    <submittedName>
        <fullName evidence="5">Alpha/Beta hydrolase protein</fullName>
    </submittedName>
</protein>
<feature type="domain" description="BD-FAE-like" evidence="4">
    <location>
        <begin position="410"/>
        <end position="565"/>
    </location>
</feature>
<dbReference type="Pfam" id="PF20434">
    <property type="entry name" value="BD-FAE"/>
    <property type="match status" value="1"/>
</dbReference>
<evidence type="ECO:0000313" key="5">
    <source>
        <dbReference type="EMBL" id="KAI9637985.1"/>
    </source>
</evidence>
<dbReference type="EMBL" id="JAKWFO010000003">
    <property type="protein sequence ID" value="KAI9637985.1"/>
    <property type="molecule type" value="Genomic_DNA"/>
</dbReference>
<keyword evidence="5" id="KW-0378">Hydrolase</keyword>
<reference evidence="5" key="1">
    <citation type="journal article" date="2022" name="G3 (Bethesda)">
        <title>High quality genome of the basidiomycete yeast Dioszegia hungarica PDD-24b-2 isolated from cloud water.</title>
        <authorList>
            <person name="Jarrige D."/>
            <person name="Haridas S."/>
            <person name="Bleykasten-Grosshans C."/>
            <person name="Joly M."/>
            <person name="Nadalig T."/>
            <person name="Sancelme M."/>
            <person name="Vuilleumier S."/>
            <person name="Grigoriev I.V."/>
            <person name="Amato P."/>
            <person name="Bringel F."/>
        </authorList>
    </citation>
    <scope>NUCLEOTIDE SEQUENCE</scope>
    <source>
        <strain evidence="5">PDD-24b-2</strain>
    </source>
</reference>
<feature type="compositionally biased region" description="Low complexity" evidence="3">
    <location>
        <begin position="10"/>
        <end position="37"/>
    </location>
</feature>
<evidence type="ECO:0000256" key="2">
    <source>
        <dbReference type="ARBA" id="ARBA00022737"/>
    </source>
</evidence>
<accession>A0AA38HCK6</accession>
<dbReference type="InterPro" id="IPR050216">
    <property type="entry name" value="LRR_domain-containing"/>
</dbReference>
<dbReference type="SUPFAM" id="SSF53474">
    <property type="entry name" value="alpha/beta-Hydrolases"/>
    <property type="match status" value="1"/>
</dbReference>
<feature type="region of interest" description="Disordered" evidence="3">
    <location>
        <begin position="1"/>
        <end position="50"/>
    </location>
</feature>
<dbReference type="PANTHER" id="PTHR48051">
    <property type="match status" value="1"/>
</dbReference>
<gene>
    <name evidence="5" type="ORF">MKK02DRAFT_42368</name>
</gene>
<keyword evidence="2" id="KW-0677">Repeat</keyword>
<dbReference type="Gene3D" id="3.40.50.1820">
    <property type="entry name" value="alpha/beta hydrolase"/>
    <property type="match status" value="1"/>
</dbReference>
<dbReference type="AlphaFoldDB" id="A0AA38HCK6"/>
<dbReference type="SMART" id="SM00369">
    <property type="entry name" value="LRR_TYP"/>
    <property type="match status" value="3"/>
</dbReference>
<dbReference type="RefSeq" id="XP_052947762.1">
    <property type="nucleotide sequence ID" value="XM_053091949.1"/>
</dbReference>
<evidence type="ECO:0000259" key="4">
    <source>
        <dbReference type="Pfam" id="PF20434"/>
    </source>
</evidence>
<dbReference type="Pfam" id="PF13855">
    <property type="entry name" value="LRR_8"/>
    <property type="match status" value="1"/>
</dbReference>
<dbReference type="Proteomes" id="UP001164286">
    <property type="component" value="Unassembled WGS sequence"/>
</dbReference>
<feature type="region of interest" description="Disordered" evidence="3">
    <location>
        <begin position="348"/>
        <end position="388"/>
    </location>
</feature>
<dbReference type="InterPro" id="IPR029058">
    <property type="entry name" value="AB_hydrolase_fold"/>
</dbReference>
<dbReference type="GeneID" id="77731154"/>
<proteinExistence type="predicted"/>
<name>A0AA38HCK6_9TREE</name>
<organism evidence="5 6">
    <name type="scientific">Dioszegia hungarica</name>
    <dbReference type="NCBI Taxonomy" id="4972"/>
    <lineage>
        <taxon>Eukaryota</taxon>
        <taxon>Fungi</taxon>
        <taxon>Dikarya</taxon>
        <taxon>Basidiomycota</taxon>
        <taxon>Agaricomycotina</taxon>
        <taxon>Tremellomycetes</taxon>
        <taxon>Tremellales</taxon>
        <taxon>Bulleribasidiaceae</taxon>
        <taxon>Dioszegia</taxon>
    </lineage>
</organism>
<dbReference type="InterPro" id="IPR032675">
    <property type="entry name" value="LRR_dom_sf"/>
</dbReference>
<dbReference type="PRINTS" id="PR00019">
    <property type="entry name" value="LEURICHRPT"/>
</dbReference>
<keyword evidence="6" id="KW-1185">Reference proteome</keyword>
<sequence>MSSMKEQIAARRAAAKATTSASRTTAAQASANAAASRGYGQSAPSAPDTLEDRTAIGQIKRAAKSGKLDLSSLNLPRIPAETYTLLLGIPTKELSNPPDAEAAGPSGVQGMTATFSAQLALAEKAERDAVFNKAKKEEAWVEPEAELVQFSVEGNSVEVVEREIGAFGGLKSVNLSSNRISSLPDSFADLLRLTTLNLSHNALAAVPPAILLLPKLEVLDLSHNALLSLDLSSPLEPTDEGLSYGAGFLSTSFSRQTKASKVVWPMLRSLNLGHNRLSAEGLRGLRIPGGFKSLRLVNLESNALEGELDVEAAGLGREAMPGLTSLVLSGNGYLRAVKGELAEGCKVDKEGTGTFTGSRPAAPASSSADTSTTRDTPSGPAPDVPQPDLRLVYRTLPAATFDSLPLEVDLDLYLPPTPSSSGKGHPVVVWFHGGGLLQGNKENLPPHFRRLPQTPYDNGESVAVISPNYRLAPQVPIIDILSDVTALVTFIQTKLNERIAKAGKGEKRIDAERICLSGGSAGGYLAMIGGMEMPLGLSDEDVGGYRGEKGVKCVAPFYPITDLTDKFWATETNPVPWMDRSISQAEAKPHLDLRAPPICTAISGGPRSILYPYMLQHALFPSLLFMNQRSIGSGLDGFRPSPAALSMTTRLDLLAKGVSRRRGEKEILPIPVYFAYGGKDDKVQPMEKTVAALKEYKGQVTYEYRPEGDHQFDEDPRETCEAFRKWLGETLL</sequence>
<evidence type="ECO:0000313" key="6">
    <source>
        <dbReference type="Proteomes" id="UP001164286"/>
    </source>
</evidence>
<keyword evidence="1" id="KW-0433">Leucine-rich repeat</keyword>
<feature type="compositionally biased region" description="Low complexity" evidence="3">
    <location>
        <begin position="358"/>
        <end position="378"/>
    </location>
</feature>
<dbReference type="SUPFAM" id="SSF52058">
    <property type="entry name" value="L domain-like"/>
    <property type="match status" value="1"/>
</dbReference>
<dbReference type="InterPro" id="IPR001611">
    <property type="entry name" value="Leu-rich_rpt"/>
</dbReference>
<dbReference type="InterPro" id="IPR049492">
    <property type="entry name" value="BD-FAE-like_dom"/>
</dbReference>
<dbReference type="PROSITE" id="PS51450">
    <property type="entry name" value="LRR"/>
    <property type="match status" value="3"/>
</dbReference>
<dbReference type="InterPro" id="IPR003591">
    <property type="entry name" value="Leu-rich_rpt_typical-subtyp"/>
</dbReference>
<evidence type="ECO:0000256" key="3">
    <source>
        <dbReference type="SAM" id="MobiDB-lite"/>
    </source>
</evidence>
<evidence type="ECO:0000256" key="1">
    <source>
        <dbReference type="ARBA" id="ARBA00022614"/>
    </source>
</evidence>